<dbReference type="InterPro" id="IPR003848">
    <property type="entry name" value="DUF218"/>
</dbReference>
<name>A0A444LKR2_9HYPH</name>
<feature type="domain" description="DUF218" evidence="2">
    <location>
        <begin position="73"/>
        <end position="206"/>
    </location>
</feature>
<dbReference type="InterPro" id="IPR051599">
    <property type="entry name" value="Cell_Envelope_Assoc"/>
</dbReference>
<reference evidence="3 4" key="1">
    <citation type="submission" date="2019-01" db="EMBL/GenBank/DDBJ databases">
        <title>The draft genome of Rhizobium sp. 24NR.</title>
        <authorList>
            <person name="Liu L."/>
            <person name="Liang L."/>
            <person name="Shi S."/>
            <person name="Xu L."/>
            <person name="Wang X."/>
            <person name="Li L."/>
            <person name="Zhang X."/>
        </authorList>
    </citation>
    <scope>NUCLEOTIDE SEQUENCE [LARGE SCALE GENOMIC DNA]</scope>
    <source>
        <strain evidence="3 4">24NR</strain>
    </source>
</reference>
<dbReference type="OrthoDB" id="5405780at2"/>
<sequence length="240" mass="26453">MNKIQSGLRSSIGTDVRIREHLTSLKMHNSLRRPMRISICLATILLVGLWVYAIALVLADTLLTQRDVVRKADVIVVLGGDGPPRAAEAASLWREGRAPSLLVSGYGDCGSIRQTMIEEGVTPAAIRTECLSSNTWENASFSQPILAAMGVQCAILVTSWYHSKRAMKRFRSVMPGVRWISVPAERTRSYWKLAFEFDGIQIFKEYAKTLVYDLRSLMSELAVPITAVAQAAAAEARCAP</sequence>
<dbReference type="CDD" id="cd06259">
    <property type="entry name" value="YdcF-like"/>
    <property type="match status" value="1"/>
</dbReference>
<keyword evidence="1" id="KW-0472">Membrane</keyword>
<evidence type="ECO:0000313" key="4">
    <source>
        <dbReference type="Proteomes" id="UP000287687"/>
    </source>
</evidence>
<feature type="transmembrane region" description="Helical" evidence="1">
    <location>
        <begin position="37"/>
        <end position="59"/>
    </location>
</feature>
<organism evidence="3 4">
    <name type="scientific">Neorhizobium lilium</name>
    <dbReference type="NCBI Taxonomy" id="2503024"/>
    <lineage>
        <taxon>Bacteria</taxon>
        <taxon>Pseudomonadati</taxon>
        <taxon>Pseudomonadota</taxon>
        <taxon>Alphaproteobacteria</taxon>
        <taxon>Hyphomicrobiales</taxon>
        <taxon>Rhizobiaceae</taxon>
        <taxon>Rhizobium/Agrobacterium group</taxon>
        <taxon>Neorhizobium</taxon>
    </lineage>
</organism>
<dbReference type="GO" id="GO:0005886">
    <property type="term" value="C:plasma membrane"/>
    <property type="evidence" value="ECO:0007669"/>
    <property type="project" value="TreeGrafter"/>
</dbReference>
<evidence type="ECO:0000313" key="3">
    <source>
        <dbReference type="EMBL" id="RWX80895.1"/>
    </source>
</evidence>
<protein>
    <submittedName>
        <fullName evidence="3">YdcF family protein</fullName>
    </submittedName>
</protein>
<evidence type="ECO:0000256" key="1">
    <source>
        <dbReference type="SAM" id="Phobius"/>
    </source>
</evidence>
<proteinExistence type="predicted"/>
<dbReference type="InterPro" id="IPR014729">
    <property type="entry name" value="Rossmann-like_a/b/a_fold"/>
</dbReference>
<evidence type="ECO:0000259" key="2">
    <source>
        <dbReference type="Pfam" id="PF02698"/>
    </source>
</evidence>
<dbReference type="EMBL" id="SBIP01000001">
    <property type="protein sequence ID" value="RWX80895.1"/>
    <property type="molecule type" value="Genomic_DNA"/>
</dbReference>
<dbReference type="PANTHER" id="PTHR30336:SF20">
    <property type="entry name" value="DUF218 DOMAIN-CONTAINING PROTEIN"/>
    <property type="match status" value="1"/>
</dbReference>
<dbReference type="RefSeq" id="WP_128440723.1">
    <property type="nucleotide sequence ID" value="NZ_SBIP01000001.1"/>
</dbReference>
<comment type="caution">
    <text evidence="3">The sequence shown here is derived from an EMBL/GenBank/DDBJ whole genome shotgun (WGS) entry which is preliminary data.</text>
</comment>
<keyword evidence="4" id="KW-1185">Reference proteome</keyword>
<dbReference type="Gene3D" id="3.40.50.620">
    <property type="entry name" value="HUPs"/>
    <property type="match status" value="1"/>
</dbReference>
<dbReference type="AlphaFoldDB" id="A0A444LKR2"/>
<dbReference type="Pfam" id="PF02698">
    <property type="entry name" value="DUF218"/>
    <property type="match status" value="1"/>
</dbReference>
<gene>
    <name evidence="3" type="ORF">EPK99_00710</name>
</gene>
<feature type="transmembrane region" description="Helical" evidence="1">
    <location>
        <begin position="141"/>
        <end position="161"/>
    </location>
</feature>
<keyword evidence="1" id="KW-0812">Transmembrane</keyword>
<keyword evidence="1" id="KW-1133">Transmembrane helix</keyword>
<dbReference type="PANTHER" id="PTHR30336">
    <property type="entry name" value="INNER MEMBRANE PROTEIN, PROBABLE PERMEASE"/>
    <property type="match status" value="1"/>
</dbReference>
<dbReference type="Proteomes" id="UP000287687">
    <property type="component" value="Unassembled WGS sequence"/>
</dbReference>
<accession>A0A444LKR2</accession>